<dbReference type="Pfam" id="PF23651">
    <property type="entry name" value="TRAF_BTBD17"/>
    <property type="match status" value="1"/>
</dbReference>
<dbReference type="CDD" id="cd18493">
    <property type="entry name" value="BACK_BTBD17"/>
    <property type="match status" value="1"/>
</dbReference>
<gene>
    <name evidence="2" type="primary">Btbd17_1</name>
    <name evidence="2" type="ORF">GTO95_0005959</name>
</gene>
<dbReference type="SMART" id="SM00875">
    <property type="entry name" value="BACK"/>
    <property type="match status" value="1"/>
</dbReference>
<dbReference type="InterPro" id="IPR051481">
    <property type="entry name" value="BTB-POZ/Galectin-3-binding"/>
</dbReference>
<dbReference type="InterPro" id="IPR011705">
    <property type="entry name" value="BACK"/>
</dbReference>
<evidence type="ECO:0000313" key="2">
    <source>
        <dbReference type="EMBL" id="MBN3314795.1"/>
    </source>
</evidence>
<dbReference type="Gene3D" id="1.25.40.420">
    <property type="match status" value="1"/>
</dbReference>
<comment type="caution">
    <text evidence="2">The sequence shown here is derived from an EMBL/GenBank/DDBJ whole genome shotgun (WGS) entry which is preliminary data.</text>
</comment>
<dbReference type="InterPro" id="IPR000210">
    <property type="entry name" value="BTB/POZ_dom"/>
</dbReference>
<feature type="non-terminal residue" evidence="2">
    <location>
        <position position="384"/>
    </location>
</feature>
<dbReference type="PANTHER" id="PTHR24410">
    <property type="entry name" value="HL07962P-RELATED"/>
    <property type="match status" value="1"/>
</dbReference>
<accession>A0A8J7NKE6</accession>
<reference evidence="2" key="1">
    <citation type="journal article" date="2021" name="Cell">
        <title>Tracing the genetic footprints of vertebrate landing in non-teleost ray-finned fishes.</title>
        <authorList>
            <person name="Bi X."/>
            <person name="Wang K."/>
            <person name="Yang L."/>
            <person name="Pan H."/>
            <person name="Jiang H."/>
            <person name="Wei Q."/>
            <person name="Fang M."/>
            <person name="Yu H."/>
            <person name="Zhu C."/>
            <person name="Cai Y."/>
            <person name="He Y."/>
            <person name="Gan X."/>
            <person name="Zeng H."/>
            <person name="Yu D."/>
            <person name="Zhu Y."/>
            <person name="Jiang H."/>
            <person name="Qiu Q."/>
            <person name="Yang H."/>
            <person name="Zhang Y.E."/>
            <person name="Wang W."/>
            <person name="Zhu M."/>
            <person name="He S."/>
            <person name="Zhang G."/>
        </authorList>
    </citation>
    <scope>NUCLEOTIDE SEQUENCE</scope>
    <source>
        <strain evidence="2">Allg_001</strain>
    </source>
</reference>
<sequence length="384" mass="44206">MLCSQHWPEAQQSTVHLTEDDQCLPHFQDFLRYFYTGTINITTASALPVCMLADKYHVTSLKKSCEGFMSENVGTPGMYNRAISWRKYARLADRPELKEACDKFIAWNMDTVISSPDWTSIDADDLHSLLKRSDLVVANEVSLLKAAVDWLTDHPEQTNDVLQNIRFPVMKPSELYQYQFSGIGDKSICSYIERKGTLTYQANSVDIKILSEHNDIPSAPFSVRLYKASDSGCPWQLENYSAQGKAPHQIRFTTKTLLAECTWSITFHPKGERVTTQIQRFNNYNYYTEEQIVTDTDNTVLIWRVENCSLDKSLHDHRLAVLLHTFHNGEWFVSAVKTFSSAGMENRVEDLIPQSERQQYVSNNTMRLHFIGQTEWKEYQPTAL</sequence>
<dbReference type="PANTHER" id="PTHR24410:SF21">
    <property type="entry name" value="BTB DOMAIN-CONTAINING PROTEIN"/>
    <property type="match status" value="1"/>
</dbReference>
<dbReference type="AlphaFoldDB" id="A0A8J7NKE6"/>
<name>A0A8J7NKE6_ATRSP</name>
<dbReference type="EMBL" id="JAAWVO010017430">
    <property type="protein sequence ID" value="MBN3314795.1"/>
    <property type="molecule type" value="Genomic_DNA"/>
</dbReference>
<evidence type="ECO:0000259" key="1">
    <source>
        <dbReference type="SMART" id="SM00875"/>
    </source>
</evidence>
<keyword evidence="3" id="KW-1185">Reference proteome</keyword>
<proteinExistence type="predicted"/>
<dbReference type="InterPro" id="IPR056184">
    <property type="entry name" value="TRAF_BTBD17"/>
</dbReference>
<dbReference type="Pfam" id="PF07707">
    <property type="entry name" value="BACK"/>
    <property type="match status" value="1"/>
</dbReference>
<dbReference type="Pfam" id="PF00651">
    <property type="entry name" value="BTB"/>
    <property type="match status" value="1"/>
</dbReference>
<dbReference type="Gene3D" id="3.30.710.10">
    <property type="entry name" value="Potassium Channel Kv1.1, Chain A"/>
    <property type="match status" value="1"/>
</dbReference>
<feature type="domain" description="BACK" evidence="1">
    <location>
        <begin position="82"/>
        <end position="179"/>
    </location>
</feature>
<protein>
    <submittedName>
        <fullName evidence="2">BTBDH protein</fullName>
    </submittedName>
</protein>
<dbReference type="InterPro" id="IPR011333">
    <property type="entry name" value="SKP1/BTB/POZ_sf"/>
</dbReference>
<organism evidence="2 3">
    <name type="scientific">Atractosteus spatula</name>
    <name type="common">Alligator gar</name>
    <name type="synonym">Lepisosteus spatula</name>
    <dbReference type="NCBI Taxonomy" id="7917"/>
    <lineage>
        <taxon>Eukaryota</taxon>
        <taxon>Metazoa</taxon>
        <taxon>Chordata</taxon>
        <taxon>Craniata</taxon>
        <taxon>Vertebrata</taxon>
        <taxon>Euteleostomi</taxon>
        <taxon>Actinopterygii</taxon>
        <taxon>Neopterygii</taxon>
        <taxon>Holostei</taxon>
        <taxon>Semionotiformes</taxon>
        <taxon>Lepisosteidae</taxon>
        <taxon>Atractosteus</taxon>
    </lineage>
</organism>
<feature type="non-terminal residue" evidence="2">
    <location>
        <position position="1"/>
    </location>
</feature>
<dbReference type="Proteomes" id="UP000736164">
    <property type="component" value="Unassembled WGS sequence"/>
</dbReference>
<evidence type="ECO:0000313" key="3">
    <source>
        <dbReference type="Proteomes" id="UP000736164"/>
    </source>
</evidence>
<dbReference type="SUPFAM" id="SSF54695">
    <property type="entry name" value="POZ domain"/>
    <property type="match status" value="1"/>
</dbReference>